<proteinExistence type="predicted"/>
<dbReference type="PANTHER" id="PTHR31630:SF8">
    <property type="entry name" value="JMJC DOMAIN-CONTAINING PROTEIN"/>
    <property type="match status" value="1"/>
</dbReference>
<sequence>MLQDGGFFQGCMGCSNNTWKAGRGYNAENEFFSFAQRVHEPVVERVKHVRVPKGSLVMWDWRIPHRNAEQHFGSIPRSVIYTGYLPDVQINRDYAKDQLANFEAFEPPPDFADFHTLTEEASSSFRMSRLGRRLMAMDECR</sequence>
<reference evidence="1" key="1">
    <citation type="submission" date="2021-01" db="EMBL/GenBank/DDBJ databases">
        <authorList>
            <person name="Corre E."/>
            <person name="Pelletier E."/>
            <person name="Niang G."/>
            <person name="Scheremetjew M."/>
            <person name="Finn R."/>
            <person name="Kale V."/>
            <person name="Holt S."/>
            <person name="Cochrane G."/>
            <person name="Meng A."/>
            <person name="Brown T."/>
            <person name="Cohen L."/>
        </authorList>
    </citation>
    <scope>NUCLEOTIDE SEQUENCE</scope>
    <source>
        <strain evidence="1">CCMP644</strain>
    </source>
</reference>
<dbReference type="Pfam" id="PF07350">
    <property type="entry name" value="Gig2-like"/>
    <property type="match status" value="1"/>
</dbReference>
<protein>
    <submittedName>
        <fullName evidence="1">Uncharacterized protein</fullName>
    </submittedName>
</protein>
<dbReference type="AlphaFoldDB" id="A0A7S1E717"/>
<dbReference type="SUPFAM" id="SSF51197">
    <property type="entry name" value="Clavaminate synthase-like"/>
    <property type="match status" value="1"/>
</dbReference>
<dbReference type="Gene3D" id="2.60.120.330">
    <property type="entry name" value="B-lactam Antibiotic, Isopenicillin N Synthase, Chain"/>
    <property type="match status" value="1"/>
</dbReference>
<evidence type="ECO:0000313" key="1">
    <source>
        <dbReference type="EMBL" id="CAD8966612.1"/>
    </source>
</evidence>
<dbReference type="InterPro" id="IPR010856">
    <property type="entry name" value="Gig2-like"/>
</dbReference>
<accession>A0A7S1E717</accession>
<dbReference type="InterPro" id="IPR027443">
    <property type="entry name" value="IPNS-like_sf"/>
</dbReference>
<dbReference type="PANTHER" id="PTHR31630">
    <property type="entry name" value="PHYTANOYL-COA DIOXYGENASE-RELATED-RELATED"/>
    <property type="match status" value="1"/>
</dbReference>
<organism evidence="1">
    <name type="scientific">Hemiselmis andersenii</name>
    <name type="common">Cryptophyte alga</name>
    <dbReference type="NCBI Taxonomy" id="464988"/>
    <lineage>
        <taxon>Eukaryota</taxon>
        <taxon>Cryptophyceae</taxon>
        <taxon>Cryptomonadales</taxon>
        <taxon>Hemiselmidaceae</taxon>
        <taxon>Hemiselmis</taxon>
    </lineage>
</organism>
<gene>
    <name evidence="1" type="ORF">HAND00432_LOCUS18074</name>
</gene>
<name>A0A7S1E717_HEMAN</name>
<dbReference type="EMBL" id="HBFX01030013">
    <property type="protein sequence ID" value="CAD8966612.1"/>
    <property type="molecule type" value="Transcribed_RNA"/>
</dbReference>